<keyword evidence="3" id="KW-1185">Reference proteome</keyword>
<organism evidence="2 3">
    <name type="scientific">Protopolystoma xenopodis</name>
    <dbReference type="NCBI Taxonomy" id="117903"/>
    <lineage>
        <taxon>Eukaryota</taxon>
        <taxon>Metazoa</taxon>
        <taxon>Spiralia</taxon>
        <taxon>Lophotrochozoa</taxon>
        <taxon>Platyhelminthes</taxon>
        <taxon>Monogenea</taxon>
        <taxon>Polyopisthocotylea</taxon>
        <taxon>Polystomatidea</taxon>
        <taxon>Polystomatidae</taxon>
        <taxon>Protopolystoma</taxon>
    </lineage>
</organism>
<gene>
    <name evidence="2" type="ORF">PXEA_LOCUS32633</name>
</gene>
<feature type="region of interest" description="Disordered" evidence="1">
    <location>
        <begin position="89"/>
        <end position="172"/>
    </location>
</feature>
<dbReference type="Proteomes" id="UP000784294">
    <property type="component" value="Unassembled WGS sequence"/>
</dbReference>
<feature type="region of interest" description="Disordered" evidence="1">
    <location>
        <begin position="1"/>
        <end position="62"/>
    </location>
</feature>
<evidence type="ECO:0000256" key="1">
    <source>
        <dbReference type="SAM" id="MobiDB-lite"/>
    </source>
</evidence>
<feature type="compositionally biased region" description="Pro residues" evidence="1">
    <location>
        <begin position="33"/>
        <end position="45"/>
    </location>
</feature>
<dbReference type="SUPFAM" id="SSF101447">
    <property type="entry name" value="Formin homology 2 domain (FH2 domain)"/>
    <property type="match status" value="1"/>
</dbReference>
<dbReference type="AlphaFoldDB" id="A0A448XL69"/>
<protein>
    <submittedName>
        <fullName evidence="2">Uncharacterized protein</fullName>
    </submittedName>
</protein>
<evidence type="ECO:0000313" key="3">
    <source>
        <dbReference type="Proteomes" id="UP000784294"/>
    </source>
</evidence>
<reference evidence="2" key="1">
    <citation type="submission" date="2018-11" db="EMBL/GenBank/DDBJ databases">
        <authorList>
            <consortium name="Pathogen Informatics"/>
        </authorList>
    </citation>
    <scope>NUCLEOTIDE SEQUENCE</scope>
</reference>
<name>A0A448XL69_9PLAT</name>
<comment type="caution">
    <text evidence="2">The sequence shown here is derived from an EMBL/GenBank/DDBJ whole genome shotgun (WGS) entry which is preliminary data.</text>
</comment>
<sequence>MSLPVVYPSLQPPQLTHHQHPASPADLDLAESSPPPPPPPPPPPSLAGENGQDLSASAGLSHSAGLRNAVTSSAFAGLELKMNARTLADELESSHSSRRSQTSALHFLTMPNLLTPPPAPPPPPPPPPPAPPPAPLQTPTSKLPLGPTCRQLTTGPQITAGPGGAPTFRPPFSVPVDGQAISVTVTTAATKRKRGRPVYISPELDSVSMQ</sequence>
<proteinExistence type="predicted"/>
<dbReference type="EMBL" id="CAAALY010260398">
    <property type="protein sequence ID" value="VEL39193.1"/>
    <property type="molecule type" value="Genomic_DNA"/>
</dbReference>
<feature type="compositionally biased region" description="Pro residues" evidence="1">
    <location>
        <begin position="114"/>
        <end position="136"/>
    </location>
</feature>
<feature type="region of interest" description="Disordered" evidence="1">
    <location>
        <begin position="191"/>
        <end position="210"/>
    </location>
</feature>
<accession>A0A448XL69</accession>
<evidence type="ECO:0000313" key="2">
    <source>
        <dbReference type="EMBL" id="VEL39193.1"/>
    </source>
</evidence>